<keyword evidence="3" id="KW-1185">Reference proteome</keyword>
<evidence type="ECO:0000259" key="2">
    <source>
        <dbReference type="PROSITE" id="PS50240"/>
    </source>
</evidence>
<dbReference type="InterPro" id="IPR009003">
    <property type="entry name" value="Peptidase_S1_PA"/>
</dbReference>
<keyword evidence="1" id="KW-1015">Disulfide bond</keyword>
<dbReference type="SUPFAM" id="SSF50494">
    <property type="entry name" value="Trypsin-like serine proteases"/>
    <property type="match status" value="1"/>
</dbReference>
<dbReference type="RefSeq" id="XP_006819666.1">
    <property type="nucleotide sequence ID" value="XM_006819603.1"/>
</dbReference>
<proteinExistence type="predicted"/>
<protein>
    <submittedName>
        <fullName evidence="4">Enteropeptidase-like</fullName>
    </submittedName>
</protein>
<dbReference type="InterPro" id="IPR018114">
    <property type="entry name" value="TRYPSIN_HIS"/>
</dbReference>
<feature type="domain" description="Peptidase S1" evidence="2">
    <location>
        <begin position="72"/>
        <end position="184"/>
    </location>
</feature>
<dbReference type="InterPro" id="IPR043504">
    <property type="entry name" value="Peptidase_S1_PA_chymotrypsin"/>
</dbReference>
<dbReference type="PANTHER" id="PTHR24252">
    <property type="entry name" value="ACROSIN-RELATED"/>
    <property type="match status" value="1"/>
</dbReference>
<dbReference type="PANTHER" id="PTHR24252:SF7">
    <property type="entry name" value="HYALIN"/>
    <property type="match status" value="1"/>
</dbReference>
<sequence>MYTCSRCIRKACSQYDKADAWVNIIEQPDRHVTERIKTDGWRVNVDKSPARMGKKPRVSDGKCGIAQTRARIVGGQTAEKGEWPWMAMLYDTRTEKAFCGGALLKSKWVVTAAHCIVKKGVTKNTLRLYLGKHIADVVEDGEIEVEVDKITMHPKFDKRTYNADIALIRLRKPVNFTDYIKPGTVHQFSTQDMCTSQTHGVYVN</sequence>
<dbReference type="CDD" id="cd00190">
    <property type="entry name" value="Tryp_SPc"/>
    <property type="match status" value="1"/>
</dbReference>
<dbReference type="InterPro" id="IPR001314">
    <property type="entry name" value="Peptidase_S1A"/>
</dbReference>
<gene>
    <name evidence="4" type="primary">LOC102810217</name>
</gene>
<dbReference type="SMART" id="SM00020">
    <property type="entry name" value="Tryp_SPc"/>
    <property type="match status" value="1"/>
</dbReference>
<dbReference type="PRINTS" id="PR00722">
    <property type="entry name" value="CHYMOTRYPSIN"/>
</dbReference>
<dbReference type="PROSITE" id="PS00134">
    <property type="entry name" value="TRYPSIN_HIS"/>
    <property type="match status" value="1"/>
</dbReference>
<dbReference type="GeneID" id="102810217"/>
<evidence type="ECO:0000313" key="4">
    <source>
        <dbReference type="RefSeq" id="XP_006819666.1"/>
    </source>
</evidence>
<evidence type="ECO:0000256" key="1">
    <source>
        <dbReference type="ARBA" id="ARBA00023157"/>
    </source>
</evidence>
<dbReference type="Gene3D" id="2.40.10.10">
    <property type="entry name" value="Trypsin-like serine proteases"/>
    <property type="match status" value="1"/>
</dbReference>
<dbReference type="PROSITE" id="PS50240">
    <property type="entry name" value="TRYPSIN_DOM"/>
    <property type="match status" value="1"/>
</dbReference>
<name>A0ABM0MI25_SACKO</name>
<organism evidence="3 4">
    <name type="scientific">Saccoglossus kowalevskii</name>
    <name type="common">Acorn worm</name>
    <dbReference type="NCBI Taxonomy" id="10224"/>
    <lineage>
        <taxon>Eukaryota</taxon>
        <taxon>Metazoa</taxon>
        <taxon>Hemichordata</taxon>
        <taxon>Enteropneusta</taxon>
        <taxon>Harrimaniidae</taxon>
        <taxon>Saccoglossus</taxon>
    </lineage>
</organism>
<dbReference type="InterPro" id="IPR001254">
    <property type="entry name" value="Trypsin_dom"/>
</dbReference>
<dbReference type="Pfam" id="PF00089">
    <property type="entry name" value="Trypsin"/>
    <property type="match status" value="1"/>
</dbReference>
<evidence type="ECO:0000313" key="3">
    <source>
        <dbReference type="Proteomes" id="UP000694865"/>
    </source>
</evidence>
<dbReference type="Proteomes" id="UP000694865">
    <property type="component" value="Unplaced"/>
</dbReference>
<reference evidence="4" key="1">
    <citation type="submission" date="2025-08" db="UniProtKB">
        <authorList>
            <consortium name="RefSeq"/>
        </authorList>
    </citation>
    <scope>IDENTIFICATION</scope>
    <source>
        <tissue evidence="4">Testes</tissue>
    </source>
</reference>
<accession>A0ABM0MI25</accession>